<proteinExistence type="inferred from homology"/>
<dbReference type="PANTHER" id="PTHR47932">
    <property type="entry name" value="ATPASE EXPRESSION PROTEIN 3"/>
    <property type="match status" value="1"/>
</dbReference>
<organism evidence="4 5">
    <name type="scientific">Rhodamnia argentea</name>
    <dbReference type="NCBI Taxonomy" id="178133"/>
    <lineage>
        <taxon>Eukaryota</taxon>
        <taxon>Viridiplantae</taxon>
        <taxon>Streptophyta</taxon>
        <taxon>Embryophyta</taxon>
        <taxon>Tracheophyta</taxon>
        <taxon>Spermatophyta</taxon>
        <taxon>Magnoliopsida</taxon>
        <taxon>eudicotyledons</taxon>
        <taxon>Gunneridae</taxon>
        <taxon>Pentapetalae</taxon>
        <taxon>rosids</taxon>
        <taxon>malvids</taxon>
        <taxon>Myrtales</taxon>
        <taxon>Myrtaceae</taxon>
        <taxon>Myrtoideae</taxon>
        <taxon>Myrteae</taxon>
        <taxon>Australasian group</taxon>
        <taxon>Rhodamnia</taxon>
    </lineage>
</organism>
<accession>A0ABM3HC16</accession>
<sequence>MVNPYALPPLLRPPSGNLSLSPPVFASALLLLLLPRNVDSSLSRHFRASPSASELSDSMNRSQVLEYVMKRCKNCGFARAGDALHYFKVMIRLNPLPSPPCFVQLLGAAARMKHYAATIHMIERMDSMGISRNACVLNILINCLCHLKRSDLGFSVLTKMFKLGLEPDVVTLTTLLNGLCEEDKTSQALTLVEEMQGKEFMANVFTYCVIVKGLCRAGNTSNAVRLIRNLEERGCELNVVTYTTMIDGYCKEGLVAEALGF</sequence>
<dbReference type="InterPro" id="IPR011990">
    <property type="entry name" value="TPR-like_helical_dom_sf"/>
</dbReference>
<dbReference type="Pfam" id="PF13041">
    <property type="entry name" value="PPR_2"/>
    <property type="match status" value="1"/>
</dbReference>
<feature type="non-terminal residue" evidence="5">
    <location>
        <position position="261"/>
    </location>
</feature>
<feature type="repeat" description="PPR" evidence="3">
    <location>
        <begin position="203"/>
        <end position="237"/>
    </location>
</feature>
<evidence type="ECO:0000256" key="1">
    <source>
        <dbReference type="ARBA" id="ARBA00007626"/>
    </source>
</evidence>
<keyword evidence="4" id="KW-1185">Reference proteome</keyword>
<evidence type="ECO:0000313" key="4">
    <source>
        <dbReference type="Proteomes" id="UP000827889"/>
    </source>
</evidence>
<dbReference type="RefSeq" id="XP_048134145.1">
    <property type="nucleotide sequence ID" value="XM_048278188.1"/>
</dbReference>
<comment type="similarity">
    <text evidence="1">Belongs to the PPR family. P subfamily.</text>
</comment>
<gene>
    <name evidence="5" type="primary">LOC125314894</name>
</gene>
<feature type="repeat" description="PPR" evidence="3">
    <location>
        <begin position="238"/>
        <end position="261"/>
    </location>
</feature>
<keyword evidence="2" id="KW-0677">Repeat</keyword>
<dbReference type="GeneID" id="125314894"/>
<dbReference type="PANTHER" id="PTHR47932:SF70">
    <property type="entry name" value="GENOMES UNCOUPLED1"/>
    <property type="match status" value="1"/>
</dbReference>
<dbReference type="Pfam" id="PF01535">
    <property type="entry name" value="PPR"/>
    <property type="match status" value="1"/>
</dbReference>
<protein>
    <submittedName>
        <fullName evidence="5">Pentatricopeptide repeat-containing protein At5g16640, mitochondrial</fullName>
    </submittedName>
</protein>
<evidence type="ECO:0000256" key="2">
    <source>
        <dbReference type="ARBA" id="ARBA00022737"/>
    </source>
</evidence>
<name>A0ABM3HC16_9MYRT</name>
<reference evidence="5" key="2">
    <citation type="submission" date="2025-08" db="UniProtKB">
        <authorList>
            <consortium name="RefSeq"/>
        </authorList>
    </citation>
    <scope>IDENTIFICATION</scope>
    <source>
        <tissue evidence="5">Leaf</tissue>
    </source>
</reference>
<evidence type="ECO:0000256" key="3">
    <source>
        <dbReference type="PROSITE-ProRule" id="PRU00708"/>
    </source>
</evidence>
<dbReference type="Proteomes" id="UP000827889">
    <property type="component" value="Chromosome 1"/>
</dbReference>
<reference evidence="4" key="1">
    <citation type="submission" date="2025-05" db="UniProtKB">
        <authorList>
            <consortium name="RefSeq"/>
        </authorList>
    </citation>
    <scope>NUCLEOTIDE SEQUENCE [LARGE SCALE GENOMIC DNA]</scope>
</reference>
<evidence type="ECO:0000313" key="5">
    <source>
        <dbReference type="RefSeq" id="XP_048134145.1"/>
    </source>
</evidence>
<feature type="repeat" description="PPR" evidence="3">
    <location>
        <begin position="133"/>
        <end position="167"/>
    </location>
</feature>
<dbReference type="NCBIfam" id="TIGR00756">
    <property type="entry name" value="PPR"/>
    <property type="match status" value="4"/>
</dbReference>
<dbReference type="PROSITE" id="PS51375">
    <property type="entry name" value="PPR"/>
    <property type="match status" value="4"/>
</dbReference>
<dbReference type="InterPro" id="IPR002885">
    <property type="entry name" value="PPR_rpt"/>
</dbReference>
<feature type="repeat" description="PPR" evidence="3">
    <location>
        <begin position="168"/>
        <end position="202"/>
    </location>
</feature>
<dbReference type="Pfam" id="PF12854">
    <property type="entry name" value="PPR_1"/>
    <property type="match status" value="1"/>
</dbReference>
<dbReference type="Gene3D" id="1.25.40.10">
    <property type="entry name" value="Tetratricopeptide repeat domain"/>
    <property type="match status" value="2"/>
</dbReference>